<dbReference type="GeneID" id="11139784"/>
<dbReference type="Gene3D" id="3.50.50.100">
    <property type="match status" value="1"/>
</dbReference>
<evidence type="ECO:0000256" key="2">
    <source>
        <dbReference type="ARBA" id="ARBA00005272"/>
    </source>
</evidence>
<accession>G0EEI0</accession>
<dbReference type="Pfam" id="PF07992">
    <property type="entry name" value="Pyr_redox_2"/>
    <property type="match status" value="1"/>
</dbReference>
<dbReference type="STRING" id="694429.Pyrfu_0149"/>
<dbReference type="EMBL" id="CP002838">
    <property type="protein sequence ID" value="AEM38021.1"/>
    <property type="molecule type" value="Genomic_DNA"/>
</dbReference>
<evidence type="ECO:0000259" key="6">
    <source>
        <dbReference type="Pfam" id="PF07992"/>
    </source>
</evidence>
<evidence type="ECO:0000256" key="4">
    <source>
        <dbReference type="ARBA" id="ARBA00022827"/>
    </source>
</evidence>
<dbReference type="RefSeq" id="WP_014025698.1">
    <property type="nucleotide sequence ID" value="NC_015931.1"/>
</dbReference>
<dbReference type="Proteomes" id="UP000001037">
    <property type="component" value="Chromosome"/>
</dbReference>
<dbReference type="OrthoDB" id="38899at2157"/>
<dbReference type="PANTHER" id="PTHR42913:SF3">
    <property type="entry name" value="64 KDA MITOCHONDRIAL NADH DEHYDROGENASE (EUROFUNG)"/>
    <property type="match status" value="1"/>
</dbReference>
<dbReference type="InterPro" id="IPR051169">
    <property type="entry name" value="NADH-Q_oxidoreductase"/>
</dbReference>
<keyword evidence="3" id="KW-0285">Flavoprotein</keyword>
<keyword evidence="5" id="KW-0560">Oxidoreductase</keyword>
<dbReference type="KEGG" id="pfm:Pyrfu_0149"/>
<keyword evidence="8" id="KW-1185">Reference proteome</keyword>
<feature type="domain" description="FAD/NAD(P)-binding" evidence="6">
    <location>
        <begin position="3"/>
        <end position="290"/>
    </location>
</feature>
<dbReference type="GO" id="GO:0019646">
    <property type="term" value="P:aerobic electron transport chain"/>
    <property type="evidence" value="ECO:0007669"/>
    <property type="project" value="TreeGrafter"/>
</dbReference>
<evidence type="ECO:0000256" key="5">
    <source>
        <dbReference type="ARBA" id="ARBA00023002"/>
    </source>
</evidence>
<dbReference type="InterPro" id="IPR036188">
    <property type="entry name" value="FAD/NAD-bd_sf"/>
</dbReference>
<dbReference type="InParanoid" id="G0EEI0"/>
<evidence type="ECO:0000313" key="7">
    <source>
        <dbReference type="EMBL" id="AEM38021.1"/>
    </source>
</evidence>
<dbReference type="SUPFAM" id="SSF51905">
    <property type="entry name" value="FAD/NAD(P)-binding domain"/>
    <property type="match status" value="1"/>
</dbReference>
<organism evidence="7 8">
    <name type="scientific">Pyrolobus fumarii (strain DSM 11204 / 1A)</name>
    <dbReference type="NCBI Taxonomy" id="694429"/>
    <lineage>
        <taxon>Archaea</taxon>
        <taxon>Thermoproteota</taxon>
        <taxon>Thermoprotei</taxon>
        <taxon>Desulfurococcales</taxon>
        <taxon>Pyrodictiaceae</taxon>
        <taxon>Pyrolobus</taxon>
    </lineage>
</organism>
<sequence length="363" mass="39505">MKSVVVVGSGFAGVEAVSMLGRLCGEKLDCIWVSANGQLVFLPALPEVAGGRLNPEDVAWSVERYAKRNGFQLVKQRVTVVEQSRIILENGEQISYDYLLLATGASPAFFNIPGAREHSIPLYTVDAAVKIRDLIDRVNRIVIVGAGLVGVEVAAEAKIRRNDIHVTLVDMMDKPLAALRNDKASRLVQQELEKLGIETLYGARVTAVKEGVIETTRGSIEADIVIWAAGLQACTPEIRVDGIKRVKGGYLSVDPYLRVAGNIFAAGDVTCVECKGCYALKMVREAMRQGKTAARNIVTLVTGSSKLARYKPLITDCRPLAGVTLGPKKGVLVYGKKFALKTGLVGWYKEWQRKRYASRLTSA</sequence>
<keyword evidence="4" id="KW-0274">FAD</keyword>
<reference evidence="7 8" key="1">
    <citation type="journal article" date="2011" name="Stand. Genomic Sci.">
        <title>Complete genome sequence of the hyperthermophilic chemolithoautotroph Pyrolobus fumarii type strain (1A).</title>
        <authorList>
            <person name="Anderson I."/>
            <person name="Goker M."/>
            <person name="Nolan M."/>
            <person name="Lucas S."/>
            <person name="Hammon N."/>
            <person name="Deshpande S."/>
            <person name="Cheng J.F."/>
            <person name="Tapia R."/>
            <person name="Han C."/>
            <person name="Goodwin L."/>
            <person name="Pitluck S."/>
            <person name="Huntemann M."/>
            <person name="Liolios K."/>
            <person name="Ivanova N."/>
            <person name="Pagani I."/>
            <person name="Mavromatis K."/>
            <person name="Ovchinikova G."/>
            <person name="Pati A."/>
            <person name="Chen A."/>
            <person name="Palaniappan K."/>
            <person name="Land M."/>
            <person name="Hauser L."/>
            <person name="Brambilla E.M."/>
            <person name="Huber H."/>
            <person name="Yasawong M."/>
            <person name="Rohde M."/>
            <person name="Spring S."/>
            <person name="Abt B."/>
            <person name="Sikorski J."/>
            <person name="Wirth R."/>
            <person name="Detter J.C."/>
            <person name="Woyke T."/>
            <person name="Bristow J."/>
            <person name="Eisen J.A."/>
            <person name="Markowitz V."/>
            <person name="Hugenholtz P."/>
            <person name="Kyrpides N.C."/>
            <person name="Klenk H.P."/>
            <person name="Lapidus A."/>
        </authorList>
    </citation>
    <scope>NUCLEOTIDE SEQUENCE [LARGE SCALE GENOMIC DNA]</scope>
    <source>
        <strain evidence="8">DSM 11204 / 1A</strain>
    </source>
</reference>
<comment type="similarity">
    <text evidence="2">Belongs to the NADH dehydrogenase family.</text>
</comment>
<dbReference type="PANTHER" id="PTHR42913">
    <property type="entry name" value="APOPTOSIS-INDUCING FACTOR 1"/>
    <property type="match status" value="1"/>
</dbReference>
<comment type="cofactor">
    <cofactor evidence="1">
        <name>FAD</name>
        <dbReference type="ChEBI" id="CHEBI:57692"/>
    </cofactor>
</comment>
<dbReference type="GO" id="GO:0003955">
    <property type="term" value="F:NAD(P)H dehydrogenase (quinone) activity"/>
    <property type="evidence" value="ECO:0007669"/>
    <property type="project" value="TreeGrafter"/>
</dbReference>
<dbReference type="AlphaFoldDB" id="G0EEI0"/>
<name>G0EEI0_PYRF1</name>
<dbReference type="InterPro" id="IPR023753">
    <property type="entry name" value="FAD/NAD-binding_dom"/>
</dbReference>
<evidence type="ECO:0000256" key="3">
    <source>
        <dbReference type="ARBA" id="ARBA00022630"/>
    </source>
</evidence>
<proteinExistence type="inferred from homology"/>
<dbReference type="eggNOG" id="arCOG01067">
    <property type="taxonomic scope" value="Archaea"/>
</dbReference>
<gene>
    <name evidence="7" type="ordered locus">Pyrfu_0149</name>
</gene>
<protein>
    <submittedName>
        <fullName evidence="7">FAD-dependent pyridine nucleotide-disulfide oxidoreductase</fullName>
    </submittedName>
</protein>
<dbReference type="PRINTS" id="PR00368">
    <property type="entry name" value="FADPNR"/>
</dbReference>
<evidence type="ECO:0000256" key="1">
    <source>
        <dbReference type="ARBA" id="ARBA00001974"/>
    </source>
</evidence>
<evidence type="ECO:0000313" key="8">
    <source>
        <dbReference type="Proteomes" id="UP000001037"/>
    </source>
</evidence>
<dbReference type="HOGENOM" id="CLU_762111_0_0_2"/>